<sequence>MLFPVPVINKRVGAGLYPQSALQVFRLSLKVHKNLLDLPPELRIAIYELVFSIECPPGHLIPICKWRTPALAQVNRQLRNEVIPLYYGREDGFDLLLSYGPGSTENTVRRFCEHYSQYLQYVQFLDVHVHQHNIVYGFHLAIDTEFGIQFDLVFAKSPPKGDIGLRIGDDETNWDDDVVAERVFEESGEPIVLLEHTFCSIIGKGNVGPGFSADLRLLAKHTKRANQYITLIYAERNPLFQVIASELERYFEVRILDPVFPVTDCIGD</sequence>
<evidence type="ECO:0000313" key="1">
    <source>
        <dbReference type="EMBL" id="RWA09475.1"/>
    </source>
</evidence>
<organism evidence="1 2">
    <name type="scientific">Xylaria grammica</name>
    <dbReference type="NCBI Taxonomy" id="363999"/>
    <lineage>
        <taxon>Eukaryota</taxon>
        <taxon>Fungi</taxon>
        <taxon>Dikarya</taxon>
        <taxon>Ascomycota</taxon>
        <taxon>Pezizomycotina</taxon>
        <taxon>Sordariomycetes</taxon>
        <taxon>Xylariomycetidae</taxon>
        <taxon>Xylariales</taxon>
        <taxon>Xylariaceae</taxon>
        <taxon>Xylaria</taxon>
    </lineage>
</organism>
<protein>
    <submittedName>
        <fullName evidence="1">Uncharacterized protein</fullName>
    </submittedName>
</protein>
<dbReference type="AlphaFoldDB" id="A0A439D4Z0"/>
<proteinExistence type="predicted"/>
<evidence type="ECO:0000313" key="2">
    <source>
        <dbReference type="Proteomes" id="UP000286045"/>
    </source>
</evidence>
<comment type="caution">
    <text evidence="1">The sequence shown here is derived from an EMBL/GenBank/DDBJ whole genome shotgun (WGS) entry which is preliminary data.</text>
</comment>
<dbReference type="Proteomes" id="UP000286045">
    <property type="component" value="Unassembled WGS sequence"/>
</dbReference>
<accession>A0A439D4Z0</accession>
<dbReference type="EMBL" id="RYZI01000153">
    <property type="protein sequence ID" value="RWA09475.1"/>
    <property type="molecule type" value="Genomic_DNA"/>
</dbReference>
<gene>
    <name evidence="1" type="ORF">EKO27_g5633</name>
</gene>
<reference evidence="1 2" key="1">
    <citation type="submission" date="2018-12" db="EMBL/GenBank/DDBJ databases">
        <title>Draft genome sequence of Xylaria grammica IHI A82.</title>
        <authorList>
            <person name="Buettner E."/>
            <person name="Kellner H."/>
        </authorList>
    </citation>
    <scope>NUCLEOTIDE SEQUENCE [LARGE SCALE GENOMIC DNA]</scope>
    <source>
        <strain evidence="1 2">IHI A82</strain>
    </source>
</reference>
<keyword evidence="2" id="KW-1185">Reference proteome</keyword>
<name>A0A439D4Z0_9PEZI</name>